<gene>
    <name evidence="7" type="primary">uvdE</name>
    <name evidence="7" type="ORF">CCE28_20470</name>
</gene>
<evidence type="ECO:0000256" key="1">
    <source>
        <dbReference type="ARBA" id="ARBA00022722"/>
    </source>
</evidence>
<evidence type="ECO:0000256" key="4">
    <source>
        <dbReference type="ARBA" id="ARBA00022769"/>
    </source>
</evidence>
<evidence type="ECO:0000256" key="2">
    <source>
        <dbReference type="ARBA" id="ARBA00022759"/>
    </source>
</evidence>
<dbReference type="Gene3D" id="3.20.20.150">
    <property type="entry name" value="Divalent-metal-dependent TIM barrel enzymes"/>
    <property type="match status" value="1"/>
</dbReference>
<keyword evidence="1" id="KW-0540">Nuclease</keyword>
<dbReference type="NCBIfam" id="TIGR00629">
    <property type="entry name" value="uvde"/>
    <property type="match status" value="1"/>
</dbReference>
<dbReference type="GO" id="GO:0016787">
    <property type="term" value="F:hydrolase activity"/>
    <property type="evidence" value="ECO:0007669"/>
    <property type="project" value="UniProtKB-KW"/>
</dbReference>
<dbReference type="GO" id="GO:0004519">
    <property type="term" value="F:endonuclease activity"/>
    <property type="evidence" value="ECO:0007669"/>
    <property type="project" value="UniProtKB-KW"/>
</dbReference>
<dbReference type="PANTHER" id="PTHR31290">
    <property type="entry name" value="UV-DAMAGE ENDONUCLEASE"/>
    <property type="match status" value="1"/>
</dbReference>
<keyword evidence="2 7" id="KW-0255">Endonuclease</keyword>
<evidence type="ECO:0000313" key="7">
    <source>
        <dbReference type="EMBL" id="PAB56726.1"/>
    </source>
</evidence>
<evidence type="ECO:0000256" key="5">
    <source>
        <dbReference type="ARBA" id="ARBA00022801"/>
    </source>
</evidence>
<comment type="caution">
    <text evidence="7">The sequence shown here is derived from an EMBL/GenBank/DDBJ whole genome shotgun (WGS) entry which is preliminary data.</text>
</comment>
<protein>
    <submittedName>
        <fullName evidence="7">UV damage repair endonuclease UvsE</fullName>
    </submittedName>
</protein>
<dbReference type="SUPFAM" id="SSF51658">
    <property type="entry name" value="Xylose isomerase-like"/>
    <property type="match status" value="1"/>
</dbReference>
<dbReference type="PANTHER" id="PTHR31290:SF5">
    <property type="entry name" value="UV-DAMAGE ENDONUCLEASE"/>
    <property type="match status" value="1"/>
</dbReference>
<dbReference type="InterPro" id="IPR036237">
    <property type="entry name" value="Xyl_isomerase-like_sf"/>
</dbReference>
<evidence type="ECO:0000256" key="3">
    <source>
        <dbReference type="ARBA" id="ARBA00022763"/>
    </source>
</evidence>
<dbReference type="OrthoDB" id="9782576at2"/>
<dbReference type="GO" id="GO:0006289">
    <property type="term" value="P:nucleotide-excision repair"/>
    <property type="evidence" value="ECO:0007669"/>
    <property type="project" value="InterPro"/>
</dbReference>
<dbReference type="InterPro" id="IPR004601">
    <property type="entry name" value="UvdE"/>
</dbReference>
<dbReference type="GO" id="GO:0009411">
    <property type="term" value="P:response to UV"/>
    <property type="evidence" value="ECO:0007669"/>
    <property type="project" value="InterPro"/>
</dbReference>
<accession>A0A267MAZ5</accession>
<evidence type="ECO:0000313" key="8">
    <source>
        <dbReference type="Proteomes" id="UP000216024"/>
    </source>
</evidence>
<dbReference type="Pfam" id="PF03851">
    <property type="entry name" value="UvdE"/>
    <property type="match status" value="1"/>
</dbReference>
<dbReference type="Proteomes" id="UP000216024">
    <property type="component" value="Unassembled WGS sequence"/>
</dbReference>
<keyword evidence="6" id="KW-0234">DNA repair</keyword>
<organism evidence="7 8">
    <name type="scientific">Anaeromicrobium sediminis</name>
    <dbReference type="NCBI Taxonomy" id="1478221"/>
    <lineage>
        <taxon>Bacteria</taxon>
        <taxon>Bacillati</taxon>
        <taxon>Bacillota</taxon>
        <taxon>Clostridia</taxon>
        <taxon>Peptostreptococcales</taxon>
        <taxon>Thermotaleaceae</taxon>
        <taxon>Anaeromicrobium</taxon>
    </lineage>
</organism>
<dbReference type="AlphaFoldDB" id="A0A267MAZ5"/>
<keyword evidence="5" id="KW-0378">Hydrolase</keyword>
<evidence type="ECO:0000256" key="6">
    <source>
        <dbReference type="ARBA" id="ARBA00023204"/>
    </source>
</evidence>
<keyword evidence="3" id="KW-0227">DNA damage</keyword>
<sequence>MKIRFGYVAIALKLGKITTSSNLTFARYKTLSTEKKLMELKRVTRSNVEALEKILKYNGKNNIHFYRITSKLIPLATHPEVEWDFERYFCRDLKIIGNIVKKYNMRVDTHPDQFNVLNSIKEDVIEKTIKNLMHHNKHFECMEYPQGKMVIHIGSSQGGKKQATKRLIENFHKLPDILKGRLIFENDDKTFTAKEVLDICDEIKAPMVLDIHHHLCNNKGEKIKDIIKPIFDTWEGEYFPPKIHISSPKEGGNDRKHADYIRIEDFIGFIEKCQHLNRDFDVMIEAKKKDLAMFNLIEKIKENKPEWKWIDETTLEI</sequence>
<keyword evidence="4" id="KW-0228">DNA excision</keyword>
<dbReference type="EMBL" id="NIBG01000032">
    <property type="protein sequence ID" value="PAB56726.1"/>
    <property type="molecule type" value="Genomic_DNA"/>
</dbReference>
<keyword evidence="8" id="KW-1185">Reference proteome</keyword>
<reference evidence="7 8" key="1">
    <citation type="submission" date="2017-06" db="EMBL/GenBank/DDBJ databases">
        <title>Draft genome sequence of anaerobic fermentative bacterium Anaeromicrobium sediminis DY2726D isolated from West Pacific Ocean sediments.</title>
        <authorList>
            <person name="Zeng X."/>
        </authorList>
    </citation>
    <scope>NUCLEOTIDE SEQUENCE [LARGE SCALE GENOMIC DNA]</scope>
    <source>
        <strain evidence="7 8">DY2726D</strain>
    </source>
</reference>
<dbReference type="RefSeq" id="WP_095135879.1">
    <property type="nucleotide sequence ID" value="NZ_NIBG01000032.1"/>
</dbReference>
<name>A0A267MAZ5_9FIRM</name>
<proteinExistence type="predicted"/>